<sequence>MLLFWQRALWPPACLRPLEATEWVVLVAPAEGEMVADMADITVAGKAAALVAATETSRAADSLAPMAAWAAAVTEAVFPQKSLPSSTEWQAFPHDFQASAAVSTPCLFIRIFL</sequence>
<dbReference type="EMBL" id="LHZT01000121">
    <property type="protein sequence ID" value="KXV57318.1"/>
    <property type="molecule type" value="Genomic_DNA"/>
</dbReference>
<proteinExistence type="predicted"/>
<name>A0A149TW02_9PROT</name>
<dbReference type="Proteomes" id="UP000075411">
    <property type="component" value="Unassembled WGS sequence"/>
</dbReference>
<evidence type="ECO:0000313" key="1">
    <source>
        <dbReference type="EMBL" id="KXV57318.1"/>
    </source>
</evidence>
<comment type="caution">
    <text evidence="1">The sequence shown here is derived from an EMBL/GenBank/DDBJ whole genome shotgun (WGS) entry which is preliminary data.</text>
</comment>
<reference evidence="1 2" key="1">
    <citation type="submission" date="2015-06" db="EMBL/GenBank/DDBJ databases">
        <title>Improved classification and identification of acetic acid bacteria using matrix-assisted laser desorption/ionization time-of-flight mass spectrometry; Gluconobacter nephelii and Gluconobacter uchimurae are later heterotypic synonyms of Gluconobacter japonicus and Gluconobacter oxydans, respectively.</title>
        <authorList>
            <person name="Li L."/>
            <person name="Cleenwerck I."/>
            <person name="De Vuyst L."/>
            <person name="Vandamme P."/>
        </authorList>
    </citation>
    <scope>NUCLEOTIDE SEQUENCE [LARGE SCALE GENOMIC DNA]</scope>
    <source>
        <strain evidence="1 2">LMG 1663</strain>
    </source>
</reference>
<dbReference type="PATRIC" id="fig|104102.12.peg.1556"/>
<gene>
    <name evidence="1" type="ORF">AD947_08760</name>
</gene>
<dbReference type="AlphaFoldDB" id="A0A149TW02"/>
<protein>
    <submittedName>
        <fullName evidence="1">Uncharacterized protein</fullName>
    </submittedName>
</protein>
<organism evidence="1 2">
    <name type="scientific">Acetobacter tropicalis</name>
    <dbReference type="NCBI Taxonomy" id="104102"/>
    <lineage>
        <taxon>Bacteria</taxon>
        <taxon>Pseudomonadati</taxon>
        <taxon>Pseudomonadota</taxon>
        <taxon>Alphaproteobacteria</taxon>
        <taxon>Acetobacterales</taxon>
        <taxon>Acetobacteraceae</taxon>
        <taxon>Acetobacter</taxon>
    </lineage>
</organism>
<accession>A0A149TW02</accession>
<evidence type="ECO:0000313" key="2">
    <source>
        <dbReference type="Proteomes" id="UP000075411"/>
    </source>
</evidence>